<feature type="compositionally biased region" description="Acidic residues" evidence="1">
    <location>
        <begin position="24"/>
        <end position="36"/>
    </location>
</feature>
<evidence type="ECO:0000256" key="2">
    <source>
        <dbReference type="SAM" id="Phobius"/>
    </source>
</evidence>
<feature type="region of interest" description="Disordered" evidence="1">
    <location>
        <begin position="1"/>
        <end position="70"/>
    </location>
</feature>
<dbReference type="InterPro" id="IPR029526">
    <property type="entry name" value="PGBD"/>
</dbReference>
<keyword evidence="4" id="KW-1185">Reference proteome</keyword>
<proteinExistence type="predicted"/>
<evidence type="ECO:0000313" key="5">
    <source>
        <dbReference type="RefSeq" id="XP_014672682.1"/>
    </source>
</evidence>
<dbReference type="Pfam" id="PF13843">
    <property type="entry name" value="DDE_Tnp_1_7"/>
    <property type="match status" value="1"/>
</dbReference>
<feature type="domain" description="PiggyBac transposable element-derived protein" evidence="3">
    <location>
        <begin position="116"/>
        <end position="476"/>
    </location>
</feature>
<dbReference type="Proteomes" id="UP000695022">
    <property type="component" value="Unplaced"/>
</dbReference>
<accession>A0ABM1EKG1</accession>
<keyword evidence="2" id="KW-0472">Membrane</keyword>
<evidence type="ECO:0000313" key="4">
    <source>
        <dbReference type="Proteomes" id="UP000695022"/>
    </source>
</evidence>
<evidence type="ECO:0000256" key="1">
    <source>
        <dbReference type="SAM" id="MobiDB-lite"/>
    </source>
</evidence>
<keyword evidence="2" id="KW-0812">Transmembrane</keyword>
<feature type="compositionally biased region" description="Polar residues" evidence="1">
    <location>
        <begin position="7"/>
        <end position="21"/>
    </location>
</feature>
<dbReference type="PANTHER" id="PTHR47272:SF1">
    <property type="entry name" value="PIGGYBAC TRANSPOSABLE ELEMENT-DERIVED PROTEIN 3-LIKE"/>
    <property type="match status" value="1"/>
</dbReference>
<reference evidence="5" key="1">
    <citation type="submission" date="2025-08" db="UniProtKB">
        <authorList>
            <consortium name="RefSeq"/>
        </authorList>
    </citation>
    <scope>IDENTIFICATION</scope>
</reference>
<gene>
    <name evidence="5" type="primary">LOC106813136</name>
</gene>
<dbReference type="CDD" id="cd19757">
    <property type="entry name" value="Bbox1"/>
    <property type="match status" value="1"/>
</dbReference>
<dbReference type="RefSeq" id="XP_014672682.1">
    <property type="nucleotide sequence ID" value="XM_014817196.1"/>
</dbReference>
<dbReference type="GeneID" id="106813136"/>
<feature type="transmembrane region" description="Helical" evidence="2">
    <location>
        <begin position="459"/>
        <end position="479"/>
    </location>
</feature>
<feature type="compositionally biased region" description="Acidic residues" evidence="1">
    <location>
        <begin position="44"/>
        <end position="61"/>
    </location>
</feature>
<protein>
    <submittedName>
        <fullName evidence="5">PiggyBac transposable element-derived protein 3-like</fullName>
    </submittedName>
</protein>
<keyword evidence="2" id="KW-1133">Transmembrane helix</keyword>
<evidence type="ECO:0000259" key="3">
    <source>
        <dbReference type="Pfam" id="PF13843"/>
    </source>
</evidence>
<feature type="region of interest" description="Disordered" evidence="1">
    <location>
        <begin position="506"/>
        <end position="537"/>
    </location>
</feature>
<organism evidence="4 5">
    <name type="scientific">Priapulus caudatus</name>
    <name type="common">Priapulid worm</name>
    <dbReference type="NCBI Taxonomy" id="37621"/>
    <lineage>
        <taxon>Eukaryota</taxon>
        <taxon>Metazoa</taxon>
        <taxon>Ecdysozoa</taxon>
        <taxon>Scalidophora</taxon>
        <taxon>Priapulida</taxon>
        <taxon>Priapulimorpha</taxon>
        <taxon>Priapulimorphida</taxon>
        <taxon>Priapulidae</taxon>
        <taxon>Priapulus</taxon>
    </lineage>
</organism>
<dbReference type="PANTHER" id="PTHR47272">
    <property type="entry name" value="DDE_TNP_1_7 DOMAIN-CONTAINING PROTEIN"/>
    <property type="match status" value="1"/>
</dbReference>
<name>A0ABM1EKG1_PRICU</name>
<sequence length="592" mass="68646">MSRKQKLSLQDVVSQLQDPNTSDIEFESDDSDDEEYELPKDGSDQEDSENDDDFSSDDDEPLANLVTAKTTATAATTTTATKQPVRGYRWHKAAFTPPDASFDPPDLQPPADDSMTPYNYFKLFVSDEMLDKMAYQTNLYSVSKDQRSVQTSKKEIEQVLGIYLRMGLVQMPNVRSYWEEDTRYPLVAEVMSRTRFEKLSTVFHFVDNDSMSEADRKADRVWKLRPWTDDLRKTFLQVTPEECNSVDEIMVAFKGRSLLRQYMPGKPHKWGFKLWGRCGITGFLYDFDIYQGKNPNGEKPSECGMGGDVVLKLVSSLPQNKNYKIFADNFFTGLPLIDRLRGMGFLYIGTIRANRLKDCPIMGEKELRKKDRGTFECWVERTRNIVAVRWLDNKVVNLVSSFVGSDPVDTARRYDRSKKTHVQVPRPHIIKMYNKFMGGVDLLDMLCSLYKPTIRCRRWYIYIWWHTITIAVVNAWLIYRRHQRELPNCKTMPLRRFQARVASALTDAGKRARGRPASGSPPVPKRRHSVQTQPVEDARRDGLDHLPEWNEKRQRCFQCPGNAAFTYLRCTKCKVWLCLNKDRNCFAAFHRH</sequence>